<dbReference type="GO" id="GO:0005634">
    <property type="term" value="C:nucleus"/>
    <property type="evidence" value="ECO:0007669"/>
    <property type="project" value="UniProtKB-SubCell"/>
</dbReference>
<keyword evidence="3" id="KW-0175">Coiled coil</keyword>
<gene>
    <name evidence="7" type="ORF">LCOR_09572.1</name>
</gene>
<evidence type="ECO:0000256" key="4">
    <source>
        <dbReference type="SAM" id="MobiDB-lite"/>
    </source>
</evidence>
<accession>A0A068SA61</accession>
<feature type="domain" description="INO80 complex subunit F" evidence="6">
    <location>
        <begin position="92"/>
        <end position="135"/>
    </location>
</feature>
<dbReference type="InterPro" id="IPR056513">
    <property type="entry name" value="INO80F"/>
</dbReference>
<feature type="compositionally biased region" description="Basic and acidic residues" evidence="4">
    <location>
        <begin position="478"/>
        <end position="488"/>
    </location>
</feature>
<comment type="caution">
    <text evidence="7">The sequence shown here is derived from an EMBL/GenBank/DDBJ whole genome shotgun (WGS) entry which is preliminary data.</text>
</comment>
<evidence type="ECO:0000256" key="5">
    <source>
        <dbReference type="SAM" id="Phobius"/>
    </source>
</evidence>
<keyword evidence="8" id="KW-1185">Reference proteome</keyword>
<dbReference type="PANTHER" id="PTHR22715">
    <property type="entry name" value="TRANSFORMING GROWTH FACTOR BETA REGULATED GENE 1"/>
    <property type="match status" value="1"/>
</dbReference>
<evidence type="ECO:0000256" key="3">
    <source>
        <dbReference type="SAM" id="Coils"/>
    </source>
</evidence>
<evidence type="ECO:0000259" key="6">
    <source>
        <dbReference type="Pfam" id="PF24245"/>
    </source>
</evidence>
<organism evidence="7 8">
    <name type="scientific">Lichtheimia corymbifera JMRC:FSU:9682</name>
    <dbReference type="NCBI Taxonomy" id="1263082"/>
    <lineage>
        <taxon>Eukaryota</taxon>
        <taxon>Fungi</taxon>
        <taxon>Fungi incertae sedis</taxon>
        <taxon>Mucoromycota</taxon>
        <taxon>Mucoromycotina</taxon>
        <taxon>Mucoromycetes</taxon>
        <taxon>Mucorales</taxon>
        <taxon>Lichtheimiaceae</taxon>
        <taxon>Lichtheimia</taxon>
    </lineage>
</organism>
<comment type="subcellular location">
    <subcellularLocation>
        <location evidence="1">Nucleus</location>
    </subcellularLocation>
</comment>
<feature type="compositionally biased region" description="Pro residues" evidence="4">
    <location>
        <begin position="245"/>
        <end position="261"/>
    </location>
</feature>
<evidence type="ECO:0000256" key="1">
    <source>
        <dbReference type="ARBA" id="ARBA00004123"/>
    </source>
</evidence>
<feature type="compositionally biased region" description="Polar residues" evidence="4">
    <location>
        <begin position="503"/>
        <end position="512"/>
    </location>
</feature>
<dbReference type="PANTHER" id="PTHR22715:SF0">
    <property type="entry name" value="TRANSFORMING GROWTH FACTOR BETA REGULATOR 1"/>
    <property type="match status" value="1"/>
</dbReference>
<feature type="coiled-coil region" evidence="3">
    <location>
        <begin position="93"/>
        <end position="134"/>
    </location>
</feature>
<dbReference type="PROSITE" id="PS51543">
    <property type="entry name" value="FYRC"/>
    <property type="match status" value="1"/>
</dbReference>
<dbReference type="InterPro" id="IPR003889">
    <property type="entry name" value="FYrich_C"/>
</dbReference>
<feature type="compositionally biased region" description="Low complexity" evidence="4">
    <location>
        <begin position="230"/>
        <end position="243"/>
    </location>
</feature>
<sequence length="525" mass="57893">MNVAQHKGRYKMFQLGGGNPTTTRSITSLRVETAVTTMIRVAWFILVGYYFIQRRSSPAMTMTTPPKGTLGHQRHSPSTTMAHKGNEPSADKFKLLKKQIREITEQNEVLTKDLSRARKRLRRLAKEKSILLDQLCSYDISKLKTFNKRKANTEDDDHFLSDIMETSAGDGNDPSPLHPSFPSPIEKESSRLPISSKIPPTIHRSTGPSLMPTSSLDQSQPPLPPPPPASSSSSRSTSQQLPSIHRPPPPPPPPVPTPPTNQPIMDVMHQNGMVPSSRPKRMRRSTAEPKVRRVQPIEKDPVSGEYKLPARVGILTVHSLGRVVPLPTYHNDRYIWPPGFKVSRTYLSMTNPNANTVYTCSVEENGDQGPRFRVVAEDAPDQPIIANSATGVWTAIVKRANEIRNRDHSNSASGPDYYGFTHATIAKMIQDLPGAANCINYVWQTFGEMHQKTAAGVAAASLRKLTNLEIMGSANKRAPQDGENDKQEAAAADTQPKIEKEPATTTTQSVTGSAIKHEDTAMQTD</sequence>
<keyword evidence="5" id="KW-0812">Transmembrane</keyword>
<dbReference type="OrthoDB" id="285793at2759"/>
<dbReference type="Gene3D" id="3.30.160.360">
    <property type="match status" value="1"/>
</dbReference>
<dbReference type="Pfam" id="PF24245">
    <property type="entry name" value="INO80F"/>
    <property type="match status" value="1"/>
</dbReference>
<dbReference type="SMART" id="SM00542">
    <property type="entry name" value="FYRC"/>
    <property type="match status" value="1"/>
</dbReference>
<feature type="region of interest" description="Disordered" evidence="4">
    <location>
        <begin position="163"/>
        <end position="292"/>
    </location>
</feature>
<evidence type="ECO:0000256" key="2">
    <source>
        <dbReference type="ARBA" id="ARBA00023242"/>
    </source>
</evidence>
<keyword evidence="5" id="KW-1133">Transmembrane helix</keyword>
<dbReference type="GO" id="GO:0051726">
    <property type="term" value="P:regulation of cell cycle"/>
    <property type="evidence" value="ECO:0007669"/>
    <property type="project" value="TreeGrafter"/>
</dbReference>
<dbReference type="STRING" id="1263082.A0A068SA61"/>
<protein>
    <submittedName>
        <fullName evidence="7">Protein</fullName>
    </submittedName>
</protein>
<proteinExistence type="predicted"/>
<dbReference type="AlphaFoldDB" id="A0A068SA61"/>
<name>A0A068SA61_9FUNG</name>
<keyword evidence="5" id="KW-0472">Membrane</keyword>
<feature type="transmembrane region" description="Helical" evidence="5">
    <location>
        <begin position="34"/>
        <end position="52"/>
    </location>
</feature>
<dbReference type="Pfam" id="PF05964">
    <property type="entry name" value="FYRN"/>
    <property type="match status" value="1"/>
</dbReference>
<keyword evidence="2" id="KW-0539">Nucleus</keyword>
<dbReference type="Proteomes" id="UP000027586">
    <property type="component" value="Unassembled WGS sequence"/>
</dbReference>
<dbReference type="PROSITE" id="PS51542">
    <property type="entry name" value="FYRN"/>
    <property type="match status" value="1"/>
</dbReference>
<evidence type="ECO:0000313" key="7">
    <source>
        <dbReference type="EMBL" id="CDH58722.1"/>
    </source>
</evidence>
<dbReference type="InterPro" id="IPR040092">
    <property type="entry name" value="TBRG1"/>
</dbReference>
<feature type="compositionally biased region" description="Basic and acidic residues" evidence="4">
    <location>
        <begin position="515"/>
        <end position="525"/>
    </location>
</feature>
<dbReference type="EMBL" id="CBTN010000060">
    <property type="protein sequence ID" value="CDH58722.1"/>
    <property type="molecule type" value="Genomic_DNA"/>
</dbReference>
<evidence type="ECO:0000313" key="8">
    <source>
        <dbReference type="Proteomes" id="UP000027586"/>
    </source>
</evidence>
<dbReference type="VEuPathDB" id="FungiDB:LCOR_09572.1"/>
<dbReference type="InterPro" id="IPR003888">
    <property type="entry name" value="FYrich_N"/>
</dbReference>
<reference evidence="7" key="1">
    <citation type="submission" date="2013-08" db="EMBL/GenBank/DDBJ databases">
        <title>Gene expansion shapes genome architecture in the human pathogen Lichtheimia corymbifera: an evolutionary genomics analysis in the ancient terrestrial Mucorales (Mucoromycotina).</title>
        <authorList>
            <person name="Schwartze V.U."/>
            <person name="Winter S."/>
            <person name="Shelest E."/>
            <person name="Marcet-Houben M."/>
            <person name="Horn F."/>
            <person name="Wehner S."/>
            <person name="Hoffmann K."/>
            <person name="Riege K."/>
            <person name="Sammeth M."/>
            <person name="Nowrousian M."/>
            <person name="Valiante V."/>
            <person name="Linde J."/>
            <person name="Jacobsen I.D."/>
            <person name="Marz M."/>
            <person name="Brakhage A.A."/>
            <person name="Gabaldon T."/>
            <person name="Bocker S."/>
            <person name="Voigt K."/>
        </authorList>
    </citation>
    <scope>NUCLEOTIDE SEQUENCE [LARGE SCALE GENOMIC DNA]</scope>
    <source>
        <strain evidence="7">FSU 9682</strain>
    </source>
</reference>
<feature type="region of interest" description="Disordered" evidence="4">
    <location>
        <begin position="65"/>
        <end position="87"/>
    </location>
</feature>
<feature type="region of interest" description="Disordered" evidence="4">
    <location>
        <begin position="475"/>
        <end position="525"/>
    </location>
</feature>
<dbReference type="SMART" id="SM00541">
    <property type="entry name" value="FYRN"/>
    <property type="match status" value="1"/>
</dbReference>
<dbReference type="Pfam" id="PF05965">
    <property type="entry name" value="FYRC"/>
    <property type="match status" value="1"/>
</dbReference>